<protein>
    <submittedName>
        <fullName evidence="1">DUF4855 domain-containing protein</fullName>
    </submittedName>
</protein>
<reference evidence="2" key="1">
    <citation type="journal article" date="2019" name="Int. J. Syst. Evol. Microbiol.">
        <title>The Global Catalogue of Microorganisms (GCM) 10K type strain sequencing project: providing services to taxonomists for standard genome sequencing and annotation.</title>
        <authorList>
            <consortium name="The Broad Institute Genomics Platform"/>
            <consortium name="The Broad Institute Genome Sequencing Center for Infectious Disease"/>
            <person name="Wu L."/>
            <person name="Ma J."/>
        </authorList>
    </citation>
    <scope>NUCLEOTIDE SEQUENCE [LARGE SCALE GENOMIC DNA]</scope>
    <source>
        <strain evidence="2">JCM 18657</strain>
    </source>
</reference>
<dbReference type="InterPro" id="IPR008979">
    <property type="entry name" value="Galactose-bd-like_sf"/>
</dbReference>
<proteinExistence type="predicted"/>
<evidence type="ECO:0000313" key="1">
    <source>
        <dbReference type="EMBL" id="MFC7750707.1"/>
    </source>
</evidence>
<dbReference type="Gene3D" id="2.60.120.260">
    <property type="entry name" value="Galactose-binding domain-like"/>
    <property type="match status" value="1"/>
</dbReference>
<sequence length="864" mass="95759">MTNDVYNLALNKSVIIREPDAIFDQIQKIGYYDKETRDMSKASKLTDGKYGNLANWADVTDWFVFYRKMRREVIVDLEQINSVNSISIGFGQRADVGIGTPINVRYYVSNDGVDYRYIGMAKPDVPNYFAYSNTSSDMDRKVFKLDKTPEGAPLNVQARYVKLVFVINIFGWADEIEIGGKEGIVDDAEIPPVRDDGMTFNQFVLPGTPEAAHIRNQFLWYSGPMKAGNERFSDWTKDKVLPIFGYQDIKGEIVDWQYDDILALPITSMVTPSGLDSNGNAKFATKHDFLAYLDFIFKSDTQLGAINAAVAEVNAKLNTNKKVRVNMAIPYLLDSEDFGDIGKGVPFSTKIDRTKYPNTREGQLQAATDAFNNRVDAIKWYVDEVIRRFNESGYSNLQLDSFYWYHERISDSYGENDLIYAIGDYIKSRNYFFTWIPYVGPGSFYQWRDLGFTTGSLQPGFAFGVATKELFNQVVQAAKNTGGSIEIEYDSMHSLAVYLNNGYFQGYMNSANTYYYGGSTPIIDSAYALTPTDDRFTDANSVNRRNVYDRIYEYVKGTYKPRFTAAVSSNVTNPDDIGVNIKLPLANSYTEGSLTIVYDDSLVTYKGFTLGASLKDKASVEVDTSSPGLARISFKVSNPANAVYADLIEKRNPMNGAPDLITLKFAKKPGVDAAAITARKFALDASGNMIDINGNEYLNFGASDMIPGSLEEQFARASDSVNSAVNDRALYGLASALVAALPDGRNKSVLQAKLAALDPNEVKVELVTPVTEFALGSDAVLTVRGSNQTGAPKQMTLIIAVYEKTANKMVNYSAVTQTIDAGKYVLATAMMKLPGSGEYEVRAFVWDSLTSMKPLSATIVIPVN</sequence>
<keyword evidence="2" id="KW-1185">Reference proteome</keyword>
<accession>A0ABW2V7V0</accession>
<gene>
    <name evidence="1" type="ORF">ACFQWB_12340</name>
</gene>
<name>A0ABW2V7V0_9BACL</name>
<dbReference type="Pfam" id="PF16147">
    <property type="entry name" value="DUF4855"/>
    <property type="match status" value="1"/>
</dbReference>
<organism evidence="1 2">
    <name type="scientific">Paenibacillus thermoaerophilus</name>
    <dbReference type="NCBI Taxonomy" id="1215385"/>
    <lineage>
        <taxon>Bacteria</taxon>
        <taxon>Bacillati</taxon>
        <taxon>Bacillota</taxon>
        <taxon>Bacilli</taxon>
        <taxon>Bacillales</taxon>
        <taxon>Paenibacillaceae</taxon>
        <taxon>Paenibacillus</taxon>
    </lineage>
</organism>
<dbReference type="SUPFAM" id="SSF49785">
    <property type="entry name" value="Galactose-binding domain-like"/>
    <property type="match status" value="1"/>
</dbReference>
<dbReference type="EMBL" id="JBHTGQ010000027">
    <property type="protein sequence ID" value="MFC7750707.1"/>
    <property type="molecule type" value="Genomic_DNA"/>
</dbReference>
<dbReference type="RefSeq" id="WP_170209532.1">
    <property type="nucleotide sequence ID" value="NZ_JBHTGQ010000027.1"/>
</dbReference>
<dbReference type="InterPro" id="IPR032329">
    <property type="entry name" value="DUF4855"/>
</dbReference>
<dbReference type="Proteomes" id="UP001596528">
    <property type="component" value="Unassembled WGS sequence"/>
</dbReference>
<comment type="caution">
    <text evidence="1">The sequence shown here is derived from an EMBL/GenBank/DDBJ whole genome shotgun (WGS) entry which is preliminary data.</text>
</comment>
<evidence type="ECO:0000313" key="2">
    <source>
        <dbReference type="Proteomes" id="UP001596528"/>
    </source>
</evidence>